<dbReference type="EMBL" id="JASNQZ010000018">
    <property type="protein sequence ID" value="KAL0945434.1"/>
    <property type="molecule type" value="Genomic_DNA"/>
</dbReference>
<keyword evidence="4" id="KW-1185">Reference proteome</keyword>
<dbReference type="InterPro" id="IPR027911">
    <property type="entry name" value="DUF4604"/>
</dbReference>
<proteinExistence type="predicted"/>
<evidence type="ECO:0000256" key="1">
    <source>
        <dbReference type="SAM" id="MobiDB-lite"/>
    </source>
</evidence>
<dbReference type="Pfam" id="PF15377">
    <property type="entry name" value="DUF4604"/>
    <property type="match status" value="1"/>
</dbReference>
<feature type="compositionally biased region" description="Basic and acidic residues" evidence="1">
    <location>
        <begin position="107"/>
        <end position="117"/>
    </location>
</feature>
<feature type="region of interest" description="Disordered" evidence="1">
    <location>
        <begin position="1"/>
        <end position="220"/>
    </location>
</feature>
<reference evidence="4" key="1">
    <citation type="submission" date="2024-06" db="EMBL/GenBank/DDBJ databases">
        <title>Multi-omics analyses provide insights into the biosynthesis of the anticancer antibiotic pleurotin in Hohenbuehelia grisea.</title>
        <authorList>
            <person name="Weaver J.A."/>
            <person name="Alberti F."/>
        </authorList>
    </citation>
    <scope>NUCLEOTIDE SEQUENCE [LARGE SCALE GENOMIC DNA]</scope>
    <source>
        <strain evidence="4">T-177</strain>
    </source>
</reference>
<evidence type="ECO:0000313" key="3">
    <source>
        <dbReference type="EMBL" id="KAL0945434.1"/>
    </source>
</evidence>
<organism evidence="3 4">
    <name type="scientific">Hohenbuehelia grisea</name>
    <dbReference type="NCBI Taxonomy" id="104357"/>
    <lineage>
        <taxon>Eukaryota</taxon>
        <taxon>Fungi</taxon>
        <taxon>Dikarya</taxon>
        <taxon>Basidiomycota</taxon>
        <taxon>Agaricomycotina</taxon>
        <taxon>Agaricomycetes</taxon>
        <taxon>Agaricomycetidae</taxon>
        <taxon>Agaricales</taxon>
        <taxon>Pleurotineae</taxon>
        <taxon>Pleurotaceae</taxon>
        <taxon>Hohenbuehelia</taxon>
    </lineage>
</organism>
<feature type="compositionally biased region" description="Polar residues" evidence="1">
    <location>
        <begin position="9"/>
        <end position="22"/>
    </location>
</feature>
<accession>A0ABR3IQ94</accession>
<feature type="compositionally biased region" description="Basic and acidic residues" evidence="1">
    <location>
        <begin position="75"/>
        <end position="89"/>
    </location>
</feature>
<feature type="compositionally biased region" description="Polar residues" evidence="1">
    <location>
        <begin position="157"/>
        <end position="167"/>
    </location>
</feature>
<sequence length="220" mass="23791">MAPKEPTRAQLSSRLSYSQNTPAFLRKLQNRVAGRPDGYDDDNEEPQVANADDFDEGGLDEFGRERRPPIPQRPPGDRGSGDEGAKGSDEDFDDEKPQVVVLKQGKHLTEREAENIRRREKGLPPLPIDDAPNADSSSEAVNQDVGSKSKPKADPKQSLSFSSGKTTKPTKRKAVAIGGNASDGDDDLVAAAKKLKKPKTKGKEKAKGNKKTLLSFGDDA</sequence>
<name>A0ABR3IQ94_9AGAR</name>
<feature type="compositionally biased region" description="Polar residues" evidence="1">
    <location>
        <begin position="134"/>
        <end position="146"/>
    </location>
</feature>
<dbReference type="Proteomes" id="UP001556367">
    <property type="component" value="Unassembled WGS sequence"/>
</dbReference>
<feature type="domain" description="DUF4604" evidence="2">
    <location>
        <begin position="14"/>
        <end position="219"/>
    </location>
</feature>
<evidence type="ECO:0000313" key="4">
    <source>
        <dbReference type="Proteomes" id="UP001556367"/>
    </source>
</evidence>
<comment type="caution">
    <text evidence="3">The sequence shown here is derived from an EMBL/GenBank/DDBJ whole genome shotgun (WGS) entry which is preliminary data.</text>
</comment>
<evidence type="ECO:0000259" key="2">
    <source>
        <dbReference type="Pfam" id="PF15377"/>
    </source>
</evidence>
<protein>
    <recommendedName>
        <fullName evidence="2">DUF4604 domain-containing protein</fullName>
    </recommendedName>
</protein>
<gene>
    <name evidence="3" type="ORF">HGRIS_000924</name>
</gene>